<gene>
    <name evidence="3" type="ORF">DSOUD_1014</name>
</gene>
<dbReference type="Pfam" id="PF21349">
    <property type="entry name" value="RUBY_RBDX"/>
    <property type="match status" value="1"/>
</dbReference>
<feature type="transmembrane region" description="Helical" evidence="1">
    <location>
        <begin position="55"/>
        <end position="78"/>
    </location>
</feature>
<feature type="transmembrane region" description="Helical" evidence="1">
    <location>
        <begin position="159"/>
        <end position="182"/>
    </location>
</feature>
<dbReference type="Gene3D" id="2.20.28.10">
    <property type="match status" value="1"/>
</dbReference>
<dbReference type="RefSeq" id="WP_082351075.1">
    <property type="nucleotide sequence ID" value="NZ_CP010802.1"/>
</dbReference>
<dbReference type="Proteomes" id="UP000057158">
    <property type="component" value="Chromosome"/>
</dbReference>
<sequence>MVVTWECTVCGYLHQGAEPPSTCPRCGTASSSFSPAAKDVAAEKIGLLRDLYRTLVLHAVVAHFPNGLLPAALLFLSLSLVTAAPCLEPAAFYMTALVVACLPLSLASGIRDWRRRYGGVRAPIFYKKIALGSFLLIFGAAAVWLRATDPALMSEGGALRLLYLALLGAMMACAVFLGHYGAKLVFQWPRDRS</sequence>
<feature type="transmembrane region" description="Helical" evidence="1">
    <location>
        <begin position="129"/>
        <end position="147"/>
    </location>
</feature>
<dbReference type="SUPFAM" id="SSF57802">
    <property type="entry name" value="Rubredoxin-like"/>
    <property type="match status" value="1"/>
</dbReference>
<feature type="domain" description="Rubredoxin-like" evidence="2">
    <location>
        <begin position="2"/>
        <end position="36"/>
    </location>
</feature>
<organism evidence="3 4">
    <name type="scientific">Desulfuromonas soudanensis</name>
    <dbReference type="NCBI Taxonomy" id="1603606"/>
    <lineage>
        <taxon>Bacteria</taxon>
        <taxon>Pseudomonadati</taxon>
        <taxon>Thermodesulfobacteriota</taxon>
        <taxon>Desulfuromonadia</taxon>
        <taxon>Desulfuromonadales</taxon>
        <taxon>Desulfuromonadaceae</taxon>
        <taxon>Desulfuromonas</taxon>
    </lineage>
</organism>
<dbReference type="KEGG" id="des:DSOUD_1014"/>
<reference evidence="3 4" key="1">
    <citation type="submission" date="2015-07" db="EMBL/GenBank/DDBJ databases">
        <title>Isolation and Genomic Characterization of a Novel Halophilic Metal-Reducing Deltaproteobacterium from the Deep Subsurface.</title>
        <authorList>
            <person name="Badalamenti J.P."/>
            <person name="Summers Z.M."/>
            <person name="Gralnick J.A."/>
            <person name="Bond D.R."/>
        </authorList>
    </citation>
    <scope>NUCLEOTIDE SEQUENCE [LARGE SCALE GENOMIC DNA]</scope>
    <source>
        <strain evidence="3 4">WTL</strain>
    </source>
</reference>
<keyword evidence="4" id="KW-1185">Reference proteome</keyword>
<protein>
    <recommendedName>
        <fullName evidence="2">Rubredoxin-like domain-containing protein</fullName>
    </recommendedName>
</protein>
<dbReference type="STRING" id="1603606.DSOUD_1014"/>
<evidence type="ECO:0000259" key="2">
    <source>
        <dbReference type="PROSITE" id="PS50903"/>
    </source>
</evidence>
<evidence type="ECO:0000313" key="4">
    <source>
        <dbReference type="Proteomes" id="UP000057158"/>
    </source>
</evidence>
<dbReference type="PROSITE" id="PS50903">
    <property type="entry name" value="RUBREDOXIN_LIKE"/>
    <property type="match status" value="1"/>
</dbReference>
<accession>A0A0M4DG53</accession>
<dbReference type="InterPro" id="IPR024934">
    <property type="entry name" value="Rubredoxin-like_dom"/>
</dbReference>
<dbReference type="AlphaFoldDB" id="A0A0M4DG53"/>
<proteinExistence type="predicted"/>
<dbReference type="PATRIC" id="fig|1603606.3.peg.1112"/>
<dbReference type="GO" id="GO:0005506">
    <property type="term" value="F:iron ion binding"/>
    <property type="evidence" value="ECO:0007669"/>
    <property type="project" value="InterPro"/>
</dbReference>
<evidence type="ECO:0000256" key="1">
    <source>
        <dbReference type="SAM" id="Phobius"/>
    </source>
</evidence>
<dbReference type="OrthoDB" id="9769653at2"/>
<evidence type="ECO:0000313" key="3">
    <source>
        <dbReference type="EMBL" id="ALC15800.1"/>
    </source>
</evidence>
<keyword evidence="1" id="KW-1133">Transmembrane helix</keyword>
<keyword evidence="1" id="KW-0812">Transmembrane</keyword>
<dbReference type="EMBL" id="CP010802">
    <property type="protein sequence ID" value="ALC15800.1"/>
    <property type="molecule type" value="Genomic_DNA"/>
</dbReference>
<name>A0A0M4DG53_9BACT</name>
<keyword evidence="1" id="KW-0472">Membrane</keyword>
<dbReference type="InterPro" id="IPR048574">
    <property type="entry name" value="RUBY_RBDX"/>
</dbReference>
<feature type="transmembrane region" description="Helical" evidence="1">
    <location>
        <begin position="90"/>
        <end position="108"/>
    </location>
</feature>